<comment type="subcellular location">
    <subcellularLocation>
        <location evidence="1">Cell envelope</location>
    </subcellularLocation>
</comment>
<feature type="coiled-coil region" evidence="3">
    <location>
        <begin position="189"/>
        <end position="216"/>
    </location>
</feature>
<evidence type="ECO:0000256" key="2">
    <source>
        <dbReference type="ARBA" id="ARBA00023054"/>
    </source>
</evidence>
<feature type="coiled-coil region" evidence="3">
    <location>
        <begin position="100"/>
        <end position="145"/>
    </location>
</feature>
<evidence type="ECO:0000256" key="3">
    <source>
        <dbReference type="SAM" id="Coils"/>
    </source>
</evidence>
<proteinExistence type="predicted"/>
<dbReference type="InParanoid" id="Q01Z47"/>
<sequence precursor="true">MTTMLRQSAAIFAALFLAACSRPTPSVTHAADPAPGAPRGKREVRLTGTLEALHSSKILVPQIWSQGGPMTLTKLIPNGSRVKEGDLVAVFDSTQQVDQARDAQAKFEDLGHQVEQKRAQNRADAEKRIADLRQAEADLAKAQIELQKGPVLSEIDRQKTEVKVHASQAHVDSLKKSNAFHDKSDEAALRILELQRDRQKVMLERTKNNMAKLELRTPLAGMVAHQNLYRNNSMGHAQEGDQLYRGQPIVSIFDPSEMLVRCAVGEPDGAALTAGTKAVVYFDAYPDLALPAHFEFASPVASSAFGSPIKSFTAVFKLDKSAPQLMPDLSAAVVIDTPATEAAK</sequence>
<dbReference type="PANTHER" id="PTHR32347:SF23">
    <property type="entry name" value="BLL5650 PROTEIN"/>
    <property type="match status" value="1"/>
</dbReference>
<name>Q01Z47_SOLUE</name>
<dbReference type="PROSITE" id="PS51257">
    <property type="entry name" value="PROKAR_LIPOPROTEIN"/>
    <property type="match status" value="1"/>
</dbReference>
<dbReference type="PANTHER" id="PTHR32347">
    <property type="entry name" value="EFFLUX SYSTEM COMPONENT YKNX-RELATED"/>
    <property type="match status" value="1"/>
</dbReference>
<dbReference type="Gene3D" id="2.40.30.170">
    <property type="match status" value="1"/>
</dbReference>
<dbReference type="AlphaFoldDB" id="Q01Z47"/>
<dbReference type="OrthoDB" id="128850at2"/>
<feature type="signal peptide" evidence="4">
    <location>
        <begin position="1"/>
        <end position="30"/>
    </location>
</feature>
<dbReference type="eggNOG" id="COG0845">
    <property type="taxonomic scope" value="Bacteria"/>
</dbReference>
<evidence type="ECO:0000256" key="4">
    <source>
        <dbReference type="SAM" id="SignalP"/>
    </source>
</evidence>
<accession>Q01Z47</accession>
<dbReference type="STRING" id="234267.Acid_4104"/>
<evidence type="ECO:0008006" key="6">
    <source>
        <dbReference type="Google" id="ProtNLM"/>
    </source>
</evidence>
<dbReference type="HOGENOM" id="CLU_806315_0_0_0"/>
<keyword evidence="4" id="KW-0732">Signal</keyword>
<dbReference type="SUPFAM" id="SSF111369">
    <property type="entry name" value="HlyD-like secretion proteins"/>
    <property type="match status" value="1"/>
</dbReference>
<gene>
    <name evidence="5" type="ordered locus">Acid_4104</name>
</gene>
<reference evidence="5" key="1">
    <citation type="submission" date="2006-10" db="EMBL/GenBank/DDBJ databases">
        <title>Complete sequence of Solibacter usitatus Ellin6076.</title>
        <authorList>
            <consortium name="US DOE Joint Genome Institute"/>
            <person name="Copeland A."/>
            <person name="Lucas S."/>
            <person name="Lapidus A."/>
            <person name="Barry K."/>
            <person name="Detter J.C."/>
            <person name="Glavina del Rio T."/>
            <person name="Hammon N."/>
            <person name="Israni S."/>
            <person name="Dalin E."/>
            <person name="Tice H."/>
            <person name="Pitluck S."/>
            <person name="Thompson L.S."/>
            <person name="Brettin T."/>
            <person name="Bruce D."/>
            <person name="Han C."/>
            <person name="Tapia R."/>
            <person name="Gilna P."/>
            <person name="Schmutz J."/>
            <person name="Larimer F."/>
            <person name="Land M."/>
            <person name="Hauser L."/>
            <person name="Kyrpides N."/>
            <person name="Mikhailova N."/>
            <person name="Janssen P.H."/>
            <person name="Kuske C.R."/>
            <person name="Richardson P."/>
        </authorList>
    </citation>
    <scope>NUCLEOTIDE SEQUENCE</scope>
    <source>
        <strain evidence="5">Ellin6076</strain>
    </source>
</reference>
<dbReference type="EMBL" id="CP000473">
    <property type="protein sequence ID" value="ABJ85068.1"/>
    <property type="molecule type" value="Genomic_DNA"/>
</dbReference>
<protein>
    <recommendedName>
        <fullName evidence="6">Secretion protein HlyD family protein</fullName>
    </recommendedName>
</protein>
<evidence type="ECO:0000256" key="1">
    <source>
        <dbReference type="ARBA" id="ARBA00004196"/>
    </source>
</evidence>
<organism evidence="5">
    <name type="scientific">Solibacter usitatus (strain Ellin6076)</name>
    <dbReference type="NCBI Taxonomy" id="234267"/>
    <lineage>
        <taxon>Bacteria</taxon>
        <taxon>Pseudomonadati</taxon>
        <taxon>Acidobacteriota</taxon>
        <taxon>Terriglobia</taxon>
        <taxon>Bryobacterales</taxon>
        <taxon>Solibacteraceae</taxon>
        <taxon>Candidatus Solibacter</taxon>
    </lineage>
</organism>
<evidence type="ECO:0000313" key="5">
    <source>
        <dbReference type="EMBL" id="ABJ85068.1"/>
    </source>
</evidence>
<dbReference type="KEGG" id="sus:Acid_4104"/>
<dbReference type="InterPro" id="IPR050465">
    <property type="entry name" value="UPF0194_transport"/>
</dbReference>
<feature type="chain" id="PRO_5004162969" description="Secretion protein HlyD family protein" evidence="4">
    <location>
        <begin position="31"/>
        <end position="344"/>
    </location>
</feature>
<keyword evidence="2 3" id="KW-0175">Coiled coil</keyword>
<dbReference type="GO" id="GO:0030313">
    <property type="term" value="C:cell envelope"/>
    <property type="evidence" value="ECO:0007669"/>
    <property type="project" value="UniProtKB-SubCell"/>
</dbReference>